<dbReference type="Pfam" id="PF00929">
    <property type="entry name" value="RNase_T"/>
    <property type="match status" value="1"/>
</dbReference>
<dbReference type="AlphaFoldDB" id="A0A5N5WCY6"/>
<dbReference type="GO" id="GO:0008408">
    <property type="term" value="F:3'-5' exonuclease activity"/>
    <property type="evidence" value="ECO:0007669"/>
    <property type="project" value="TreeGrafter"/>
</dbReference>
<reference evidence="5 6" key="1">
    <citation type="journal article" date="2019" name="Microb. Cell Fact.">
        <title>Exploring novel herbicidin analogues by transcriptional regulator overexpression and MS/MS molecular networking.</title>
        <authorList>
            <person name="Shi Y."/>
            <person name="Gu R."/>
            <person name="Li Y."/>
            <person name="Wang X."/>
            <person name="Ren W."/>
            <person name="Li X."/>
            <person name="Wang L."/>
            <person name="Xie Y."/>
            <person name="Hong B."/>
        </authorList>
    </citation>
    <scope>NUCLEOTIDE SEQUENCE [LARGE SCALE GENOMIC DNA]</scope>
    <source>
        <strain evidence="5 6">US-43</strain>
    </source>
</reference>
<comment type="caution">
    <text evidence="5">The sequence shown here is derived from an EMBL/GenBank/DDBJ whole genome shotgun (WGS) entry which is preliminary data.</text>
</comment>
<dbReference type="EMBL" id="VOKX01000009">
    <property type="protein sequence ID" value="KAB7850191.1"/>
    <property type="molecule type" value="Genomic_DNA"/>
</dbReference>
<dbReference type="CDD" id="cd06127">
    <property type="entry name" value="DEDDh"/>
    <property type="match status" value="1"/>
</dbReference>
<dbReference type="GO" id="GO:0003676">
    <property type="term" value="F:nucleic acid binding"/>
    <property type="evidence" value="ECO:0007669"/>
    <property type="project" value="InterPro"/>
</dbReference>
<keyword evidence="3 5" id="KW-0269">Exonuclease</keyword>
<keyword evidence="2" id="KW-0378">Hydrolase</keyword>
<accession>A0A5N5WCY6</accession>
<dbReference type="InterPro" id="IPR012337">
    <property type="entry name" value="RNaseH-like_sf"/>
</dbReference>
<dbReference type="RefSeq" id="WP_152262730.1">
    <property type="nucleotide sequence ID" value="NZ_VOKX01000009.1"/>
</dbReference>
<evidence type="ECO:0000256" key="3">
    <source>
        <dbReference type="ARBA" id="ARBA00022839"/>
    </source>
</evidence>
<name>A0A5N5WCY6_STRMB</name>
<evidence type="ECO:0000256" key="1">
    <source>
        <dbReference type="ARBA" id="ARBA00022722"/>
    </source>
</evidence>
<dbReference type="SMART" id="SM00479">
    <property type="entry name" value="EXOIII"/>
    <property type="match status" value="1"/>
</dbReference>
<dbReference type="Proteomes" id="UP000327000">
    <property type="component" value="Unassembled WGS sequence"/>
</dbReference>
<protein>
    <submittedName>
        <fullName evidence="5">3'-5' exonuclease</fullName>
    </submittedName>
</protein>
<dbReference type="Gene3D" id="3.30.420.10">
    <property type="entry name" value="Ribonuclease H-like superfamily/Ribonuclease H"/>
    <property type="match status" value="1"/>
</dbReference>
<evidence type="ECO:0000259" key="4">
    <source>
        <dbReference type="SMART" id="SM00479"/>
    </source>
</evidence>
<dbReference type="PANTHER" id="PTHR30231:SF4">
    <property type="entry name" value="PROTEIN NEN2"/>
    <property type="match status" value="1"/>
</dbReference>
<dbReference type="InterPro" id="IPR013520">
    <property type="entry name" value="Ribonucl_H"/>
</dbReference>
<evidence type="ECO:0000256" key="2">
    <source>
        <dbReference type="ARBA" id="ARBA00022801"/>
    </source>
</evidence>
<keyword evidence="1" id="KW-0540">Nuclease</keyword>
<feature type="domain" description="Exonuclease" evidence="4">
    <location>
        <begin position="7"/>
        <end position="187"/>
    </location>
</feature>
<proteinExistence type="predicted"/>
<dbReference type="GO" id="GO:0005829">
    <property type="term" value="C:cytosol"/>
    <property type="evidence" value="ECO:0007669"/>
    <property type="project" value="TreeGrafter"/>
</dbReference>
<dbReference type="InterPro" id="IPR036397">
    <property type="entry name" value="RNaseH_sf"/>
</dbReference>
<dbReference type="NCBIfam" id="NF005927">
    <property type="entry name" value="PRK07942.1"/>
    <property type="match status" value="1"/>
</dbReference>
<keyword evidence="6" id="KW-1185">Reference proteome</keyword>
<evidence type="ECO:0000313" key="5">
    <source>
        <dbReference type="EMBL" id="KAB7850191.1"/>
    </source>
</evidence>
<dbReference type="SUPFAM" id="SSF53098">
    <property type="entry name" value="Ribonuclease H-like"/>
    <property type="match status" value="1"/>
</dbReference>
<dbReference type="PANTHER" id="PTHR30231">
    <property type="entry name" value="DNA POLYMERASE III SUBUNIT EPSILON"/>
    <property type="match status" value="1"/>
</dbReference>
<gene>
    <name evidence="5" type="ORF">FRZ00_06225</name>
</gene>
<organism evidence="5 6">
    <name type="scientific">Streptomyces mobaraensis</name>
    <name type="common">Streptoverticillium mobaraense</name>
    <dbReference type="NCBI Taxonomy" id="35621"/>
    <lineage>
        <taxon>Bacteria</taxon>
        <taxon>Bacillati</taxon>
        <taxon>Actinomycetota</taxon>
        <taxon>Actinomycetes</taxon>
        <taxon>Kitasatosporales</taxon>
        <taxon>Streptomycetaceae</taxon>
        <taxon>Streptomyces</taxon>
    </lineage>
</organism>
<sequence>MSWSEGRMCGFDLETTGIDPETARIVTACVVQVGGGRSPQSRTWLSDVDGQPIPAEAAEVHGITTARARAEGTDLRQVVEEILGALSDAVLDGTPVVAMNARYDLTLLDREARRYGMAPLTERVGDRLCVIDPFVIDKRIDRYRRGTRKLSDLCRHYRVPLDGAHSADADAVAAWRVAWRIGQVEPEIGAAPLPFLHEKQVEWAAEQAVSLAEYFARTPGKEHQAAGVRPEWPLIPAQEVRRDR</sequence>
<dbReference type="OrthoDB" id="9791657at2"/>
<evidence type="ECO:0000313" key="6">
    <source>
        <dbReference type="Proteomes" id="UP000327000"/>
    </source>
</evidence>